<dbReference type="GO" id="GO:0043190">
    <property type="term" value="C:ATP-binding cassette (ABC) transporter complex"/>
    <property type="evidence" value="ECO:0007669"/>
    <property type="project" value="TreeGrafter"/>
</dbReference>
<evidence type="ECO:0000256" key="4">
    <source>
        <dbReference type="ARBA" id="ARBA00022475"/>
    </source>
</evidence>
<comment type="similarity">
    <text evidence="3">Belongs to the LptF/LptG family.</text>
</comment>
<feature type="transmembrane region" description="Helical" evidence="9">
    <location>
        <begin position="290"/>
        <end position="307"/>
    </location>
</feature>
<sequence length="384" mass="43891">MPRIITLYLIGQVTKISFLTLIVLFSVFFLNEFTAYLEKVSSGELYPELLILVSIYSMSEIVEVVLPLSVFIGTIIAIYRLDQNNELLAFSKMGLGKRKVVLVSCIPAIFFALFVALVSFYLTPLSNNKLAFLNDVERFSDRFKLMGAEKINVLDDLNAIFYAKEASDRGFQDVFSSFETNDSEFVLTADELISKPLNKKENRISFESGKFSVLSEAMPLDFSFDEFFLILPKKPILNVEDLKRKYFHELIFAKDLERIELLKRSSMPLIIIISALIAASLTMRLKDTGRFYIFLSGLIIFMSYYGLSLSQEVFSNFSLNSTIVFFSIHGIYLIAAIMLALDQSYQNFSFNLGGLKYSRNFMIDLLVLFLIATVFSYLVFYVFL</sequence>
<proteinExistence type="inferred from homology"/>
<name>A0A937HVV0_9GAMM</name>
<evidence type="ECO:0000256" key="1">
    <source>
        <dbReference type="ARBA" id="ARBA00002265"/>
    </source>
</evidence>
<feature type="transmembrane region" description="Helical" evidence="9">
    <location>
        <begin position="319"/>
        <end position="341"/>
    </location>
</feature>
<dbReference type="InterPro" id="IPR005495">
    <property type="entry name" value="LptG/LptF_permease"/>
</dbReference>
<evidence type="ECO:0000256" key="9">
    <source>
        <dbReference type="SAM" id="Phobius"/>
    </source>
</evidence>
<feature type="transmembrane region" description="Helical" evidence="9">
    <location>
        <begin position="49"/>
        <end position="79"/>
    </location>
</feature>
<dbReference type="GO" id="GO:0015920">
    <property type="term" value="P:lipopolysaccharide transport"/>
    <property type="evidence" value="ECO:0007669"/>
    <property type="project" value="TreeGrafter"/>
</dbReference>
<dbReference type="Proteomes" id="UP000744438">
    <property type="component" value="Unassembled WGS sequence"/>
</dbReference>
<keyword evidence="7 9" id="KW-0472">Membrane</keyword>
<evidence type="ECO:0000256" key="6">
    <source>
        <dbReference type="ARBA" id="ARBA00022989"/>
    </source>
</evidence>
<feature type="transmembrane region" description="Helical" evidence="9">
    <location>
        <begin position="7"/>
        <end position="29"/>
    </location>
</feature>
<keyword evidence="6 9" id="KW-1133">Transmembrane helix</keyword>
<comment type="subcellular location">
    <subcellularLocation>
        <location evidence="2">Cell membrane</location>
        <topology evidence="2">Multi-pass membrane protein</topology>
    </subcellularLocation>
</comment>
<evidence type="ECO:0000256" key="2">
    <source>
        <dbReference type="ARBA" id="ARBA00004651"/>
    </source>
</evidence>
<evidence type="ECO:0000256" key="3">
    <source>
        <dbReference type="ARBA" id="ARBA00007725"/>
    </source>
</evidence>
<reference evidence="10" key="1">
    <citation type="submission" date="2020-10" db="EMBL/GenBank/DDBJ databases">
        <title>Microbiome of the Black Sea water column analyzed by genome centric metagenomics.</title>
        <authorList>
            <person name="Cabello-Yeves P.J."/>
            <person name="Callieri C."/>
            <person name="Picazo A."/>
            <person name="Mehrshad M."/>
            <person name="Haro-Moreno J.M."/>
            <person name="Roda-Garcia J."/>
            <person name="Dzembekova N."/>
            <person name="Slabakova V."/>
            <person name="Slabakova N."/>
            <person name="Moncheva S."/>
            <person name="Rodriguez-Valera F."/>
        </authorList>
    </citation>
    <scope>NUCLEOTIDE SEQUENCE</scope>
    <source>
        <strain evidence="10">BS307-5m-G49</strain>
    </source>
</reference>
<keyword evidence="5 9" id="KW-0812">Transmembrane</keyword>
<evidence type="ECO:0000313" key="10">
    <source>
        <dbReference type="EMBL" id="MBL6811329.1"/>
    </source>
</evidence>
<dbReference type="AlphaFoldDB" id="A0A937HVV0"/>
<keyword evidence="4" id="KW-1003">Cell membrane</keyword>
<dbReference type="Pfam" id="PF03739">
    <property type="entry name" value="LptF_LptG"/>
    <property type="match status" value="1"/>
</dbReference>
<organism evidence="10 11">
    <name type="scientific">SAR86 cluster bacterium</name>
    <dbReference type="NCBI Taxonomy" id="2030880"/>
    <lineage>
        <taxon>Bacteria</taxon>
        <taxon>Pseudomonadati</taxon>
        <taxon>Pseudomonadota</taxon>
        <taxon>Gammaproteobacteria</taxon>
        <taxon>SAR86 cluster</taxon>
    </lineage>
</organism>
<feature type="transmembrane region" description="Helical" evidence="9">
    <location>
        <begin position="265"/>
        <end position="283"/>
    </location>
</feature>
<dbReference type="PANTHER" id="PTHR33529">
    <property type="entry name" value="SLR0882 PROTEIN-RELATED"/>
    <property type="match status" value="1"/>
</dbReference>
<evidence type="ECO:0000256" key="8">
    <source>
        <dbReference type="ARBA" id="ARBA00026081"/>
    </source>
</evidence>
<accession>A0A937HVV0</accession>
<evidence type="ECO:0000256" key="5">
    <source>
        <dbReference type="ARBA" id="ARBA00022692"/>
    </source>
</evidence>
<gene>
    <name evidence="10" type="ORF">ISQ63_00430</name>
</gene>
<comment type="function">
    <text evidence="1">Part of the ABC transporter complex LptBFG involved in the translocation of lipopolysaccharide (LPS) from the inner membrane to the outer membrane.</text>
</comment>
<comment type="caution">
    <text evidence="10">The sequence shown here is derived from an EMBL/GenBank/DDBJ whole genome shotgun (WGS) entry which is preliminary data.</text>
</comment>
<feature type="transmembrane region" description="Helical" evidence="9">
    <location>
        <begin position="100"/>
        <end position="122"/>
    </location>
</feature>
<dbReference type="PANTHER" id="PTHR33529:SF7">
    <property type="entry name" value="LIPOPOLYSACCHARIDE EXPORT SYSTEM PERMEASE PROTEIN LPTF"/>
    <property type="match status" value="1"/>
</dbReference>
<feature type="transmembrane region" description="Helical" evidence="9">
    <location>
        <begin position="361"/>
        <end position="383"/>
    </location>
</feature>
<protein>
    <submittedName>
        <fullName evidence="10">LptF/LptG family permease</fullName>
    </submittedName>
</protein>
<comment type="subunit">
    <text evidence="8">Component of the lipopolysaccharide transport and assembly complex. The LptBFG transporter is composed of two ATP-binding proteins (LptB) and two transmembrane proteins (LptF and LptG).</text>
</comment>
<dbReference type="EMBL" id="JADHQC010000001">
    <property type="protein sequence ID" value="MBL6811329.1"/>
    <property type="molecule type" value="Genomic_DNA"/>
</dbReference>
<evidence type="ECO:0000256" key="7">
    <source>
        <dbReference type="ARBA" id="ARBA00023136"/>
    </source>
</evidence>
<evidence type="ECO:0000313" key="11">
    <source>
        <dbReference type="Proteomes" id="UP000744438"/>
    </source>
</evidence>